<evidence type="ECO:0000256" key="3">
    <source>
        <dbReference type="ARBA" id="ARBA00022448"/>
    </source>
</evidence>
<feature type="transmembrane region" description="Helical" evidence="9">
    <location>
        <begin position="303"/>
        <end position="325"/>
    </location>
</feature>
<feature type="transmembrane region" description="Helical" evidence="9">
    <location>
        <begin position="212"/>
        <end position="233"/>
    </location>
</feature>
<keyword evidence="3 9" id="KW-0813">Transport</keyword>
<evidence type="ECO:0000256" key="7">
    <source>
        <dbReference type="ARBA" id="ARBA00022989"/>
    </source>
</evidence>
<dbReference type="Pfam" id="PF01235">
    <property type="entry name" value="Na_Ala_symp"/>
    <property type="match status" value="1"/>
</dbReference>
<evidence type="ECO:0000256" key="4">
    <source>
        <dbReference type="ARBA" id="ARBA00022475"/>
    </source>
</evidence>
<evidence type="ECO:0000313" key="10">
    <source>
        <dbReference type="EMBL" id="HIW13763.1"/>
    </source>
</evidence>
<keyword evidence="8 9" id="KW-0472">Membrane</keyword>
<evidence type="ECO:0000256" key="1">
    <source>
        <dbReference type="ARBA" id="ARBA00004651"/>
    </source>
</evidence>
<keyword evidence="6 9" id="KW-0769">Symport</keyword>
<proteinExistence type="inferred from homology"/>
<evidence type="ECO:0000256" key="2">
    <source>
        <dbReference type="ARBA" id="ARBA00009261"/>
    </source>
</evidence>
<dbReference type="FunFam" id="1.20.1740.10:FF:000004">
    <property type="entry name" value="Sodium:alanine symporter family protein"/>
    <property type="match status" value="1"/>
</dbReference>
<dbReference type="EMBL" id="DXHR01000036">
    <property type="protein sequence ID" value="HIW13763.1"/>
    <property type="molecule type" value="Genomic_DNA"/>
</dbReference>
<protein>
    <submittedName>
        <fullName evidence="10">Sodium:alanine symporter family protein</fullName>
    </submittedName>
</protein>
<feature type="transmembrane region" description="Helical" evidence="9">
    <location>
        <begin position="68"/>
        <end position="92"/>
    </location>
</feature>
<evidence type="ECO:0000256" key="8">
    <source>
        <dbReference type="ARBA" id="ARBA00023136"/>
    </source>
</evidence>
<feature type="transmembrane region" description="Helical" evidence="9">
    <location>
        <begin position="345"/>
        <end position="368"/>
    </location>
</feature>
<evidence type="ECO:0000256" key="6">
    <source>
        <dbReference type="ARBA" id="ARBA00022847"/>
    </source>
</evidence>
<dbReference type="GO" id="GO:0005283">
    <property type="term" value="F:amino acid:sodium symporter activity"/>
    <property type="evidence" value="ECO:0007669"/>
    <property type="project" value="InterPro"/>
</dbReference>
<feature type="transmembrane region" description="Helical" evidence="9">
    <location>
        <begin position="179"/>
        <end position="200"/>
    </location>
</feature>
<accession>A0A9D1QJ19</accession>
<comment type="caution">
    <text evidence="10">The sequence shown here is derived from an EMBL/GenBank/DDBJ whole genome shotgun (WGS) entry which is preliminary data.</text>
</comment>
<keyword evidence="4 9" id="KW-1003">Cell membrane</keyword>
<dbReference type="PRINTS" id="PR00175">
    <property type="entry name" value="NAALASMPORT"/>
</dbReference>
<sequence>MGAWFVDFTADVSSFVWGLPLIIFLVGTGLFLTIRLTFFSFRMLPYSLKMAFSKSDDKSEGDISHFQALMTALAATVGTGNVVGVATAVVLGGPGAVFWMWMTALVGMATKYSEGILGVKYRQKNDKGEMSGGPMYYLEHGLGQKWLGVLFAFFAVFAAIFGIGNMIQANAASDVALDVFNVPTWMTGTVMAVLVGLVILGGVKSIGRTAGILVPFMVAFYLVAGIAILIIHIDQVPAALGIIFSDAFTGQAAAGGALGTVIRMGVARGLFSNEAGLGTGGIAAASARTDVPARQALVSMTQVFIDTIVVCSITGVSLTMAGIYGSGTEGAALTAQSFEMLLPGYGDYVVAITLLTFIFSTILGWGYFGEKCFTYLVGDKFTYLYRLIFVLAIIPGATMSLQTVWNLGDIFNALMAVPNLIGLLGLSGVVAAETKIFIDIRKKEKQQQLG</sequence>
<dbReference type="InterPro" id="IPR001463">
    <property type="entry name" value="Na/Ala_symport"/>
</dbReference>
<evidence type="ECO:0000313" key="11">
    <source>
        <dbReference type="Proteomes" id="UP000823989"/>
    </source>
</evidence>
<dbReference type="Proteomes" id="UP000823989">
    <property type="component" value="Unassembled WGS sequence"/>
</dbReference>
<feature type="transmembrane region" description="Helical" evidence="9">
    <location>
        <begin position="383"/>
        <end position="404"/>
    </location>
</feature>
<feature type="transmembrane region" description="Helical" evidence="9">
    <location>
        <begin position="15"/>
        <end position="41"/>
    </location>
</feature>
<gene>
    <name evidence="10" type="ORF">H9891_11480</name>
</gene>
<dbReference type="PANTHER" id="PTHR30330">
    <property type="entry name" value="AGSS FAMILY TRANSPORTER, SODIUM-ALANINE"/>
    <property type="match status" value="1"/>
</dbReference>
<feature type="transmembrane region" description="Helical" evidence="9">
    <location>
        <begin position="146"/>
        <end position="167"/>
    </location>
</feature>
<evidence type="ECO:0000256" key="9">
    <source>
        <dbReference type="RuleBase" id="RU363064"/>
    </source>
</evidence>
<dbReference type="GO" id="GO:0005886">
    <property type="term" value="C:plasma membrane"/>
    <property type="evidence" value="ECO:0007669"/>
    <property type="project" value="UniProtKB-SubCell"/>
</dbReference>
<name>A0A9D1QJ19_9STAP</name>
<reference evidence="10" key="2">
    <citation type="submission" date="2021-04" db="EMBL/GenBank/DDBJ databases">
        <authorList>
            <person name="Gilroy R."/>
        </authorList>
    </citation>
    <scope>NUCLEOTIDE SEQUENCE</scope>
    <source>
        <strain evidence="10">ChiHjej13B12-752</strain>
    </source>
</reference>
<feature type="transmembrane region" description="Helical" evidence="9">
    <location>
        <begin position="98"/>
        <end position="117"/>
    </location>
</feature>
<evidence type="ECO:0000256" key="5">
    <source>
        <dbReference type="ARBA" id="ARBA00022692"/>
    </source>
</evidence>
<keyword evidence="5 9" id="KW-0812">Transmembrane</keyword>
<comment type="subcellular location">
    <subcellularLocation>
        <location evidence="1 9">Cell membrane</location>
        <topology evidence="1 9">Multi-pass membrane protein</topology>
    </subcellularLocation>
</comment>
<organism evidence="10 11">
    <name type="scientific">Candidatus Salinicoccus stercoripullorum</name>
    <dbReference type="NCBI Taxonomy" id="2838756"/>
    <lineage>
        <taxon>Bacteria</taxon>
        <taxon>Bacillati</taxon>
        <taxon>Bacillota</taxon>
        <taxon>Bacilli</taxon>
        <taxon>Bacillales</taxon>
        <taxon>Staphylococcaceae</taxon>
        <taxon>Salinicoccus</taxon>
    </lineage>
</organism>
<dbReference type="AlphaFoldDB" id="A0A9D1QJ19"/>
<keyword evidence="7 9" id="KW-1133">Transmembrane helix</keyword>
<dbReference type="NCBIfam" id="TIGR00835">
    <property type="entry name" value="agcS"/>
    <property type="match status" value="1"/>
</dbReference>
<reference evidence="10" key="1">
    <citation type="journal article" date="2021" name="PeerJ">
        <title>Extensive microbial diversity within the chicken gut microbiome revealed by metagenomics and culture.</title>
        <authorList>
            <person name="Gilroy R."/>
            <person name="Ravi A."/>
            <person name="Getino M."/>
            <person name="Pursley I."/>
            <person name="Horton D.L."/>
            <person name="Alikhan N.F."/>
            <person name="Baker D."/>
            <person name="Gharbi K."/>
            <person name="Hall N."/>
            <person name="Watson M."/>
            <person name="Adriaenssens E.M."/>
            <person name="Foster-Nyarko E."/>
            <person name="Jarju S."/>
            <person name="Secka A."/>
            <person name="Antonio M."/>
            <person name="Oren A."/>
            <person name="Chaudhuri R.R."/>
            <person name="La Ragione R."/>
            <person name="Hildebrand F."/>
            <person name="Pallen M.J."/>
        </authorList>
    </citation>
    <scope>NUCLEOTIDE SEQUENCE</scope>
    <source>
        <strain evidence="10">ChiHjej13B12-752</strain>
    </source>
</reference>
<feature type="transmembrane region" description="Helical" evidence="9">
    <location>
        <begin position="239"/>
        <end position="262"/>
    </location>
</feature>
<comment type="similarity">
    <text evidence="2 9">Belongs to the alanine or glycine:cation symporter (AGCS) (TC 2.A.25) family.</text>
</comment>
<dbReference type="PROSITE" id="PS00873">
    <property type="entry name" value="NA_ALANINE_SYMP"/>
    <property type="match status" value="1"/>
</dbReference>
<dbReference type="Gene3D" id="1.20.1740.10">
    <property type="entry name" value="Amino acid/polyamine transporter I"/>
    <property type="match status" value="1"/>
</dbReference>
<feature type="transmembrane region" description="Helical" evidence="9">
    <location>
        <begin position="410"/>
        <end position="432"/>
    </location>
</feature>
<dbReference type="PANTHER" id="PTHR30330:SF3">
    <property type="entry name" value="TRANSCRIPTIONAL REGULATOR, LRP FAMILY"/>
    <property type="match status" value="1"/>
</dbReference>